<dbReference type="InterPro" id="IPR036909">
    <property type="entry name" value="Cyt_c-like_dom_sf"/>
</dbReference>
<dbReference type="EMBL" id="CP002431">
    <property type="protein sequence ID" value="ADU61853.1"/>
    <property type="molecule type" value="Genomic_DNA"/>
</dbReference>
<dbReference type="OrthoDB" id="258660at2"/>
<keyword evidence="1" id="KW-0732">Signal</keyword>
<accession>E6VRC4</accession>
<sequence length="97" mass="9839" precursor="true">MMVRKVRYVLAGCVVAGVFALAGVGGASDIGPTVKQSCSRCHTTKRICLNLGVKSDTAWKATVARMVEKGAQLPAGQIDAAAGYLTGLAPGGGTVCE</sequence>
<reference evidence="3" key="1">
    <citation type="submission" date="2010-12" db="EMBL/GenBank/DDBJ databases">
        <title>Complete sequence of Desulfovibrio aespoeensis Aspo-2.</title>
        <authorList>
            <consortium name="US DOE Joint Genome Institute"/>
            <person name="Lucas S."/>
            <person name="Copeland A."/>
            <person name="Lapidus A."/>
            <person name="Cheng J.-F."/>
            <person name="Goodwin L."/>
            <person name="Pitluck S."/>
            <person name="Chertkov O."/>
            <person name="Misra M."/>
            <person name="Detter J.C."/>
            <person name="Han C."/>
            <person name="Tapia R."/>
            <person name="Land M."/>
            <person name="Hauser L."/>
            <person name="Kyrpides N."/>
            <person name="Ivanova N."/>
            <person name="Ovchinnikova G."/>
            <person name="Pedersen K."/>
            <person name="Jagevall S."/>
            <person name="Hazen T."/>
            <person name="Woyke T."/>
        </authorList>
    </citation>
    <scope>NUCLEOTIDE SEQUENCE [LARGE SCALE GENOMIC DNA]</scope>
    <source>
        <strain evidence="3">ATCC 700646 / DSM 10631 / Aspo-2</strain>
    </source>
</reference>
<proteinExistence type="predicted"/>
<dbReference type="AlphaFoldDB" id="E6VRC4"/>
<evidence type="ECO:0000313" key="3">
    <source>
        <dbReference type="Proteomes" id="UP000002191"/>
    </source>
</evidence>
<dbReference type="Gene3D" id="1.10.760.10">
    <property type="entry name" value="Cytochrome c-like domain"/>
    <property type="match status" value="1"/>
</dbReference>
<dbReference type="eggNOG" id="ENOG502ZQ8C">
    <property type="taxonomic scope" value="Bacteria"/>
</dbReference>
<feature type="signal peptide" evidence="1">
    <location>
        <begin position="1"/>
        <end position="22"/>
    </location>
</feature>
<gene>
    <name evidence="2" type="ordered locus">Daes_0836</name>
</gene>
<dbReference type="HOGENOM" id="CLU_176881_0_0_7"/>
<dbReference type="GO" id="GO:0020037">
    <property type="term" value="F:heme binding"/>
    <property type="evidence" value="ECO:0007669"/>
    <property type="project" value="InterPro"/>
</dbReference>
<evidence type="ECO:0000256" key="1">
    <source>
        <dbReference type="SAM" id="SignalP"/>
    </source>
</evidence>
<dbReference type="GO" id="GO:0009055">
    <property type="term" value="F:electron transfer activity"/>
    <property type="evidence" value="ECO:0007669"/>
    <property type="project" value="InterPro"/>
</dbReference>
<name>E6VRC4_PSEA9</name>
<evidence type="ECO:0008006" key="4">
    <source>
        <dbReference type="Google" id="ProtNLM"/>
    </source>
</evidence>
<dbReference type="SUPFAM" id="SSF46626">
    <property type="entry name" value="Cytochrome c"/>
    <property type="match status" value="1"/>
</dbReference>
<reference evidence="2 3" key="2">
    <citation type="journal article" date="2014" name="Genome Announc.">
        <title>Complete Genome Sequence of the Subsurface, Mesophilic Sulfate-Reducing Bacterium Desulfovibrio aespoeensis Aspo-2.</title>
        <authorList>
            <person name="Pedersen K."/>
            <person name="Bengtsson A."/>
            <person name="Edlund J."/>
            <person name="Rabe L."/>
            <person name="Hazen T."/>
            <person name="Chakraborty R."/>
            <person name="Goodwin L."/>
            <person name="Shapiro N."/>
        </authorList>
    </citation>
    <scope>NUCLEOTIDE SEQUENCE [LARGE SCALE GENOMIC DNA]</scope>
    <source>
        <strain evidence="3">ATCC 700646 / DSM 10631 / Aspo-2</strain>
    </source>
</reference>
<evidence type="ECO:0000313" key="2">
    <source>
        <dbReference type="EMBL" id="ADU61853.1"/>
    </source>
</evidence>
<dbReference type="RefSeq" id="WP_013513784.1">
    <property type="nucleotide sequence ID" value="NC_014844.1"/>
</dbReference>
<feature type="chain" id="PRO_5003214058" description="Cytochrome c domain-containing protein" evidence="1">
    <location>
        <begin position="23"/>
        <end position="97"/>
    </location>
</feature>
<dbReference type="Proteomes" id="UP000002191">
    <property type="component" value="Chromosome"/>
</dbReference>
<organism evidence="2 3">
    <name type="scientific">Pseudodesulfovibrio aespoeensis (strain ATCC 700646 / DSM 10631 / Aspo-2)</name>
    <name type="common">Desulfovibrio aespoeensis</name>
    <dbReference type="NCBI Taxonomy" id="643562"/>
    <lineage>
        <taxon>Bacteria</taxon>
        <taxon>Pseudomonadati</taxon>
        <taxon>Thermodesulfobacteriota</taxon>
        <taxon>Desulfovibrionia</taxon>
        <taxon>Desulfovibrionales</taxon>
        <taxon>Desulfovibrionaceae</taxon>
    </lineage>
</organism>
<dbReference type="KEGG" id="das:Daes_0836"/>
<keyword evidence="3" id="KW-1185">Reference proteome</keyword>
<protein>
    <recommendedName>
        <fullName evidence="4">Cytochrome c domain-containing protein</fullName>
    </recommendedName>
</protein>
<dbReference type="STRING" id="643562.Daes_0836"/>